<sequence>MASPSDPRSSKKRVGRKRLPPLAPGPSIQFVVASHPDEFKAGETMRNVRSHVMYKHREHRGPSPSNRRKSREGSRTPAIVTRTPSPMTTSSDGVLEDNNFLAPSSARHSGTVWNEQFYDYTSQPPTDPFRTLAARIISATTATPARSAPPMFEQASEFPFAGHVVLGHESLEDLKQEYMSNTSFFCHDVSWMRYICDNRLSFLSHVSVACVYRDQAEGLLYDSELTVHAKSKVLSAITDRLDTDDATILGIANLLVSEIGGSDDEAFDVHSDGLIRVIWQRGGIIQLHASIATTITLATLSFTVLRGTTEPPMLREVAPSTIPSIFADITGLDSPLYAPRGDLSSIYGFCSAPTFEILSEMHQLTQTFLARWRFVSDLNPASNAQVASCDAQLQQLYARLLRRQSVENDLMPDWIYETCRLTALIYCRSIVYGTSLADSAGTIHAQSSRTTLLSALHAAVMQTDTRRCWGDMRGVFLWVCLVGGAASWPSSRFSSNDLEEDTSPAQAWARKCFALYALKTVVSVRFPQAGTIVQALRTMLQVRHWLDLNSGALAGRA</sequence>
<dbReference type="OrthoDB" id="415825at2759"/>
<evidence type="ECO:0008006" key="4">
    <source>
        <dbReference type="Google" id="ProtNLM"/>
    </source>
</evidence>
<gene>
    <name evidence="2" type="ORF">CC86DRAFT_442635</name>
</gene>
<feature type="region of interest" description="Disordered" evidence="1">
    <location>
        <begin position="1"/>
        <end position="29"/>
    </location>
</feature>
<evidence type="ECO:0000313" key="2">
    <source>
        <dbReference type="EMBL" id="KAF2832365.1"/>
    </source>
</evidence>
<dbReference type="AlphaFoldDB" id="A0A6A7AIE9"/>
<keyword evidence="3" id="KW-1185">Reference proteome</keyword>
<feature type="compositionally biased region" description="Basic residues" evidence="1">
    <location>
        <begin position="10"/>
        <end position="19"/>
    </location>
</feature>
<dbReference type="Proteomes" id="UP000799424">
    <property type="component" value="Unassembled WGS sequence"/>
</dbReference>
<feature type="region of interest" description="Disordered" evidence="1">
    <location>
        <begin position="53"/>
        <end position="93"/>
    </location>
</feature>
<reference evidence="2" key="1">
    <citation type="journal article" date="2020" name="Stud. Mycol.">
        <title>101 Dothideomycetes genomes: a test case for predicting lifestyles and emergence of pathogens.</title>
        <authorList>
            <person name="Haridas S."/>
            <person name="Albert R."/>
            <person name="Binder M."/>
            <person name="Bloem J."/>
            <person name="Labutti K."/>
            <person name="Salamov A."/>
            <person name="Andreopoulos B."/>
            <person name="Baker S."/>
            <person name="Barry K."/>
            <person name="Bills G."/>
            <person name="Bluhm B."/>
            <person name="Cannon C."/>
            <person name="Castanera R."/>
            <person name="Culley D."/>
            <person name="Daum C."/>
            <person name="Ezra D."/>
            <person name="Gonzalez J."/>
            <person name="Henrissat B."/>
            <person name="Kuo A."/>
            <person name="Liang C."/>
            <person name="Lipzen A."/>
            <person name="Lutzoni F."/>
            <person name="Magnuson J."/>
            <person name="Mondo S."/>
            <person name="Nolan M."/>
            <person name="Ohm R."/>
            <person name="Pangilinan J."/>
            <person name="Park H.-J."/>
            <person name="Ramirez L."/>
            <person name="Alfaro M."/>
            <person name="Sun H."/>
            <person name="Tritt A."/>
            <person name="Yoshinaga Y."/>
            <person name="Zwiers L.-H."/>
            <person name="Turgeon B."/>
            <person name="Goodwin S."/>
            <person name="Spatafora J."/>
            <person name="Crous P."/>
            <person name="Grigoriev I."/>
        </authorList>
    </citation>
    <scope>NUCLEOTIDE SEQUENCE</scope>
    <source>
        <strain evidence="2">CBS 113818</strain>
    </source>
</reference>
<evidence type="ECO:0000313" key="3">
    <source>
        <dbReference type="Proteomes" id="UP000799424"/>
    </source>
</evidence>
<protein>
    <recommendedName>
        <fullName evidence="4">Transcription factor domain-containing protein</fullName>
    </recommendedName>
</protein>
<feature type="compositionally biased region" description="Polar residues" evidence="1">
    <location>
        <begin position="82"/>
        <end position="92"/>
    </location>
</feature>
<organism evidence="2 3">
    <name type="scientific">Ophiobolus disseminans</name>
    <dbReference type="NCBI Taxonomy" id="1469910"/>
    <lineage>
        <taxon>Eukaryota</taxon>
        <taxon>Fungi</taxon>
        <taxon>Dikarya</taxon>
        <taxon>Ascomycota</taxon>
        <taxon>Pezizomycotina</taxon>
        <taxon>Dothideomycetes</taxon>
        <taxon>Pleosporomycetidae</taxon>
        <taxon>Pleosporales</taxon>
        <taxon>Pleosporineae</taxon>
        <taxon>Phaeosphaeriaceae</taxon>
        <taxon>Ophiobolus</taxon>
    </lineage>
</organism>
<dbReference type="PANTHER" id="PTHR37540">
    <property type="entry name" value="TRANSCRIPTION FACTOR (ACR-2), PUTATIVE-RELATED-RELATED"/>
    <property type="match status" value="1"/>
</dbReference>
<dbReference type="PANTHER" id="PTHR37540:SF5">
    <property type="entry name" value="TRANSCRIPTION FACTOR DOMAIN-CONTAINING PROTEIN"/>
    <property type="match status" value="1"/>
</dbReference>
<proteinExistence type="predicted"/>
<dbReference type="Pfam" id="PF11951">
    <property type="entry name" value="Fungal_trans_2"/>
    <property type="match status" value="1"/>
</dbReference>
<evidence type="ECO:0000256" key="1">
    <source>
        <dbReference type="SAM" id="MobiDB-lite"/>
    </source>
</evidence>
<name>A0A6A7AIE9_9PLEO</name>
<dbReference type="InterPro" id="IPR021858">
    <property type="entry name" value="Fun_TF"/>
</dbReference>
<dbReference type="EMBL" id="MU006217">
    <property type="protein sequence ID" value="KAF2832365.1"/>
    <property type="molecule type" value="Genomic_DNA"/>
</dbReference>
<accession>A0A6A7AIE9</accession>